<dbReference type="InterPro" id="IPR052709">
    <property type="entry name" value="Transposase-MT_Hybrid"/>
</dbReference>
<sequence>MIETDMHVTYREFRSSLGIGMRQIQSILYKHSGMKKLCSRRIPHKLTEAQKTDCVTWYNATLTKFKEGASNLVWNIVTNDEIWIYCYDPKTKQKLTVWVSIEMSWN</sequence>
<accession>A0A4C1XJ11</accession>
<evidence type="ECO:0000313" key="2">
    <source>
        <dbReference type="Proteomes" id="UP000299102"/>
    </source>
</evidence>
<dbReference type="EMBL" id="BGZK01000842">
    <property type="protein sequence ID" value="GBP62494.1"/>
    <property type="molecule type" value="Genomic_DNA"/>
</dbReference>
<organism evidence="1 2">
    <name type="scientific">Eumeta variegata</name>
    <name type="common">Bagworm moth</name>
    <name type="synonym">Eumeta japonica</name>
    <dbReference type="NCBI Taxonomy" id="151549"/>
    <lineage>
        <taxon>Eukaryota</taxon>
        <taxon>Metazoa</taxon>
        <taxon>Ecdysozoa</taxon>
        <taxon>Arthropoda</taxon>
        <taxon>Hexapoda</taxon>
        <taxon>Insecta</taxon>
        <taxon>Pterygota</taxon>
        <taxon>Neoptera</taxon>
        <taxon>Endopterygota</taxon>
        <taxon>Lepidoptera</taxon>
        <taxon>Glossata</taxon>
        <taxon>Ditrysia</taxon>
        <taxon>Tineoidea</taxon>
        <taxon>Psychidae</taxon>
        <taxon>Oiketicinae</taxon>
        <taxon>Eumeta</taxon>
    </lineage>
</organism>
<name>A0A4C1XJ11_EUMVA</name>
<evidence type="ECO:0000313" key="1">
    <source>
        <dbReference type="EMBL" id="GBP62494.1"/>
    </source>
</evidence>
<dbReference type="OrthoDB" id="10017160at2759"/>
<protein>
    <recommendedName>
        <fullName evidence="3">Mariner Mos1 transposase</fullName>
    </recommendedName>
</protein>
<comment type="caution">
    <text evidence="1">The sequence shown here is derived from an EMBL/GenBank/DDBJ whole genome shotgun (WGS) entry which is preliminary data.</text>
</comment>
<dbReference type="Proteomes" id="UP000299102">
    <property type="component" value="Unassembled WGS sequence"/>
</dbReference>
<dbReference type="AlphaFoldDB" id="A0A4C1XJ11"/>
<dbReference type="GO" id="GO:0003676">
    <property type="term" value="F:nucleic acid binding"/>
    <property type="evidence" value="ECO:0007669"/>
    <property type="project" value="InterPro"/>
</dbReference>
<dbReference type="PANTHER" id="PTHR46060">
    <property type="entry name" value="MARINER MOS1 TRANSPOSASE-LIKE PROTEIN"/>
    <property type="match status" value="1"/>
</dbReference>
<dbReference type="InterPro" id="IPR036397">
    <property type="entry name" value="RNaseH_sf"/>
</dbReference>
<dbReference type="PANTHER" id="PTHR46060:SF1">
    <property type="entry name" value="MARINER MOS1 TRANSPOSASE-LIKE PROTEIN"/>
    <property type="match status" value="1"/>
</dbReference>
<reference evidence="1 2" key="1">
    <citation type="journal article" date="2019" name="Commun. Biol.">
        <title>The bagworm genome reveals a unique fibroin gene that provides high tensile strength.</title>
        <authorList>
            <person name="Kono N."/>
            <person name="Nakamura H."/>
            <person name="Ohtoshi R."/>
            <person name="Tomita M."/>
            <person name="Numata K."/>
            <person name="Arakawa K."/>
        </authorList>
    </citation>
    <scope>NUCLEOTIDE SEQUENCE [LARGE SCALE GENOMIC DNA]</scope>
</reference>
<keyword evidence="2" id="KW-1185">Reference proteome</keyword>
<evidence type="ECO:0008006" key="3">
    <source>
        <dbReference type="Google" id="ProtNLM"/>
    </source>
</evidence>
<dbReference type="Gene3D" id="3.30.420.10">
    <property type="entry name" value="Ribonuclease H-like superfamily/Ribonuclease H"/>
    <property type="match status" value="1"/>
</dbReference>
<proteinExistence type="predicted"/>
<gene>
    <name evidence="1" type="ORF">EVAR_44733_1</name>
</gene>